<protein>
    <submittedName>
        <fullName evidence="2">Phage portal protein</fullName>
    </submittedName>
</protein>
<gene>
    <name evidence="2" type="ORF">NP224_17050</name>
</gene>
<dbReference type="AlphaFoldDB" id="A0AAX3CK22"/>
<evidence type="ECO:0000313" key="3">
    <source>
        <dbReference type="Proteomes" id="UP001060345"/>
    </source>
</evidence>
<dbReference type="EMBL" id="CP102103">
    <property type="protein sequence ID" value="UWZ71952.1"/>
    <property type="molecule type" value="Genomic_DNA"/>
</dbReference>
<evidence type="ECO:0000313" key="2">
    <source>
        <dbReference type="EMBL" id="UWZ71952.1"/>
    </source>
</evidence>
<dbReference type="Pfam" id="PF05136">
    <property type="entry name" value="Phage_portal_2"/>
    <property type="match status" value="1"/>
</dbReference>
<dbReference type="GO" id="GO:0005198">
    <property type="term" value="F:structural molecule activity"/>
    <property type="evidence" value="ECO:0007669"/>
    <property type="project" value="InterPro"/>
</dbReference>
<dbReference type="InterPro" id="IPR006429">
    <property type="entry name" value="Phage_lambda_portal"/>
</dbReference>
<dbReference type="Proteomes" id="UP001060345">
    <property type="component" value="Chromosome"/>
</dbReference>
<dbReference type="GO" id="GO:0019068">
    <property type="term" value="P:virion assembly"/>
    <property type="evidence" value="ECO:0007669"/>
    <property type="project" value="InterPro"/>
</dbReference>
<name>A0AAX3CK22_9ENTR</name>
<feature type="region of interest" description="Disordered" evidence="1">
    <location>
        <begin position="474"/>
        <end position="497"/>
    </location>
</feature>
<evidence type="ECO:0000256" key="1">
    <source>
        <dbReference type="SAM" id="MobiDB-lite"/>
    </source>
</evidence>
<proteinExistence type="predicted"/>
<feature type="compositionally biased region" description="Basic and acidic residues" evidence="1">
    <location>
        <begin position="474"/>
        <end position="489"/>
    </location>
</feature>
<accession>A0AAX3CK22</accession>
<sequence length="497" mass="56239">MWFKRKKSDVQPEVLTKRTEVREHAGRTLQRDLNQIRTTTNGINAFSFNAGVNSVSINNLIKWHLAEWRNESRQSTLTNPIARKYMMLSVDGVVGSNGIYVKPSVELDIDENEKHQINMQLEKLFDRWAYDPSRFSLDNSMTFDLFTQTLEKHRVRDGEAFVRIHNFNRTIRLEIIDSARLTQLNNALLSNGRYISNSIEFNKYNQPVNYYFAKYNPVTYTYDATSYDVIPATEILHYYVADDATQNRGIPDLVASTKVLSDLKNFQEAALLAKRISASVTTFITNSGNNELSLNESEQSTAIYNEYLEPGAIFELGANQDIKSVDPRNGVDGIAEFTDVLLDNISMGLNVTKQSLMGSTADASFSAAKLAERLQATTFSTRTNVLINKVLKPIYSAWLKNEMLNNNKLNLKFSDFDDLVCARYIQTKPISLDPLKDIQCEVAAIDAGLKSRTQVISEMGGDPRVVMQEIESEKNMNKEVQNEVQKPDEGINLTNGD</sequence>
<dbReference type="NCBIfam" id="TIGR01539">
    <property type="entry name" value="portal_lambda"/>
    <property type="match status" value="1"/>
</dbReference>
<organism evidence="2 3">
    <name type="scientific">Klebsiella michiganensis</name>
    <dbReference type="NCBI Taxonomy" id="1134687"/>
    <lineage>
        <taxon>Bacteria</taxon>
        <taxon>Pseudomonadati</taxon>
        <taxon>Pseudomonadota</taxon>
        <taxon>Gammaproteobacteria</taxon>
        <taxon>Enterobacterales</taxon>
        <taxon>Enterobacteriaceae</taxon>
        <taxon>Klebsiella/Raoultella group</taxon>
        <taxon>Klebsiella</taxon>
    </lineage>
</organism>
<dbReference type="RefSeq" id="WP_064377949.1">
    <property type="nucleotide sequence ID" value="NZ_CP102103.1"/>
</dbReference>
<reference evidence="2" key="1">
    <citation type="submission" date="2022-08" db="EMBL/GenBank/DDBJ databases">
        <title>Genomic characterization and comparative genomic analysis of a strain of klebsiella michiganensis carrying blaKPC-2 isolated from the blood of children with very preterm bloodstream infection.</title>
        <authorList>
            <person name="Zhang N."/>
        </authorList>
    </citation>
    <scope>NUCLEOTIDE SEQUENCE</scope>
    <source>
        <strain evidence="2">BSI-KPN166</strain>
    </source>
</reference>